<dbReference type="PANTHER" id="PTHR35610:SF7">
    <property type="entry name" value="3-ISOPROPYLMALATE DEHYDRATASE"/>
    <property type="match status" value="1"/>
</dbReference>
<protein>
    <submittedName>
        <fullName evidence="2">Proteasome assembly chaperone family protein</fullName>
    </submittedName>
</protein>
<comment type="caution">
    <text evidence="2">The sequence shown here is derived from an EMBL/GenBank/DDBJ whole genome shotgun (WGS) entry which is preliminary data.</text>
</comment>
<dbReference type="NCBIfam" id="TIGR00162">
    <property type="entry name" value="proteasome assembly chaperone family protein"/>
    <property type="match status" value="1"/>
</dbReference>
<keyword evidence="2" id="KW-0647">Proteasome</keyword>
<feature type="coiled-coil region" evidence="1">
    <location>
        <begin position="216"/>
        <end position="246"/>
    </location>
</feature>
<dbReference type="AlphaFoldDB" id="A0A0Q0RQB5"/>
<dbReference type="Pfam" id="PF09754">
    <property type="entry name" value="PAC2"/>
    <property type="match status" value="1"/>
</dbReference>
<reference evidence="2 3" key="1">
    <citation type="submission" date="2015-09" db="EMBL/GenBank/DDBJ databases">
        <title>Heavy metals and arsenic resistance mechanisms in polyextremophilic archaea of the family Ferroplasmaceae.</title>
        <authorList>
            <person name="Bulaev A.G."/>
            <person name="Kanygina A.V."/>
        </authorList>
    </citation>
    <scope>NUCLEOTIDE SEQUENCE [LARGE SCALE GENOMIC DNA]</scope>
    <source>
        <strain evidence="2 3">VT</strain>
    </source>
</reference>
<dbReference type="GO" id="GO:0000502">
    <property type="term" value="C:proteasome complex"/>
    <property type="evidence" value="ECO:0007669"/>
    <property type="project" value="UniProtKB-KW"/>
</dbReference>
<dbReference type="PANTHER" id="PTHR35610">
    <property type="entry name" value="3-ISOPROPYLMALATE DEHYDRATASE-RELATED"/>
    <property type="match status" value="1"/>
</dbReference>
<dbReference type="InterPro" id="IPR004426">
    <property type="entry name" value="MJ1210-like"/>
</dbReference>
<dbReference type="OrthoDB" id="31247at2157"/>
<keyword evidence="3" id="KW-1185">Reference proteome</keyword>
<dbReference type="RefSeq" id="WP_055032544.1">
    <property type="nucleotide sequence ID" value="NZ_JBBYJF010000009.1"/>
</dbReference>
<gene>
    <name evidence="2" type="ORF">AOG54_01095</name>
</gene>
<dbReference type="Gene3D" id="3.40.50.10900">
    <property type="entry name" value="PAC-like subunit"/>
    <property type="match status" value="1"/>
</dbReference>
<dbReference type="SUPFAM" id="SSF159659">
    <property type="entry name" value="Cgl1923-like"/>
    <property type="match status" value="1"/>
</dbReference>
<dbReference type="EMBL" id="LKBG01000242">
    <property type="protein sequence ID" value="KQB34406.1"/>
    <property type="molecule type" value="Genomic_DNA"/>
</dbReference>
<accession>A0A0Q0RQB5</accession>
<dbReference type="Proteomes" id="UP000050320">
    <property type="component" value="Unassembled WGS sequence"/>
</dbReference>
<name>A0A0Q0RQB5_9ARCH</name>
<organism evidence="2 3">
    <name type="scientific">Acidiplasma aeolicum</name>
    <dbReference type="NCBI Taxonomy" id="507754"/>
    <lineage>
        <taxon>Archaea</taxon>
        <taxon>Methanobacteriati</taxon>
        <taxon>Thermoplasmatota</taxon>
        <taxon>Thermoplasmata</taxon>
        <taxon>Thermoplasmatales</taxon>
        <taxon>Ferroplasmaceae</taxon>
        <taxon>Acidiplasma</taxon>
    </lineage>
</organism>
<sequence>MEKIIFKKYEEPELENPILVSGLPGIGNVGKITADYFIEKLKMKKMADIFSEYLPPQVFIFDNKIHLVRDSIYYKKTGKKNDLIVIAGDFQGTTQEGQYELSYEILNYLNKYNISRIYTLGGYSIGKIVEKPKVLGAVSDKKLVKPLEKAGVSFPSGEPSGGIVGSAALILGIGKEMFSIDGACLMGETSGYFADPKGAREIIMVLSKILRSKIDLKDIDEKARQIEEITEKMKEESKNKNSREDLNYFG</sequence>
<dbReference type="InterPro" id="IPR038389">
    <property type="entry name" value="PSMG2_sf"/>
</dbReference>
<keyword evidence="1" id="KW-0175">Coiled coil</keyword>
<evidence type="ECO:0000256" key="1">
    <source>
        <dbReference type="SAM" id="Coils"/>
    </source>
</evidence>
<proteinExistence type="predicted"/>
<dbReference type="InterPro" id="IPR019151">
    <property type="entry name" value="Proteasome_assmbl_chaperone_2"/>
</dbReference>
<evidence type="ECO:0000313" key="2">
    <source>
        <dbReference type="EMBL" id="KQB34406.1"/>
    </source>
</evidence>
<evidence type="ECO:0000313" key="3">
    <source>
        <dbReference type="Proteomes" id="UP000050320"/>
    </source>
</evidence>